<keyword evidence="2" id="KW-1185">Reference proteome</keyword>
<dbReference type="PANTHER" id="PTHR37490:SF3">
    <property type="entry name" value="DUF3431 DOMAIN CONTAINING PROTEIN"/>
    <property type="match status" value="1"/>
</dbReference>
<proteinExistence type="predicted"/>
<reference evidence="1" key="1">
    <citation type="submission" date="2021-03" db="EMBL/GenBank/DDBJ databases">
        <authorList>
            <person name="Tagirdzhanova G."/>
        </authorList>
    </citation>
    <scope>NUCLEOTIDE SEQUENCE</scope>
</reference>
<protein>
    <submittedName>
        <fullName evidence="1">Uncharacterized protein</fullName>
    </submittedName>
</protein>
<organism evidence="1 2">
    <name type="scientific">Gomphillus americanus</name>
    <dbReference type="NCBI Taxonomy" id="1940652"/>
    <lineage>
        <taxon>Eukaryota</taxon>
        <taxon>Fungi</taxon>
        <taxon>Dikarya</taxon>
        <taxon>Ascomycota</taxon>
        <taxon>Pezizomycotina</taxon>
        <taxon>Lecanoromycetes</taxon>
        <taxon>OSLEUM clade</taxon>
        <taxon>Ostropomycetidae</taxon>
        <taxon>Ostropales</taxon>
        <taxon>Graphidaceae</taxon>
        <taxon>Gomphilloideae</taxon>
        <taxon>Gomphillus</taxon>
    </lineage>
</organism>
<dbReference type="OrthoDB" id="426718at2759"/>
<accession>A0A8H3G2I9</accession>
<dbReference type="Pfam" id="PF11913">
    <property type="entry name" value="DUF3431"/>
    <property type="match status" value="1"/>
</dbReference>
<dbReference type="AlphaFoldDB" id="A0A8H3G2I9"/>
<evidence type="ECO:0000313" key="2">
    <source>
        <dbReference type="Proteomes" id="UP000664169"/>
    </source>
</evidence>
<dbReference type="InterPro" id="IPR021838">
    <property type="entry name" value="DUF3431"/>
</dbReference>
<dbReference type="PANTHER" id="PTHR37490">
    <property type="entry name" value="EXPRESSED PROTEIN"/>
    <property type="match status" value="1"/>
</dbReference>
<name>A0A8H3G2I9_9LECA</name>
<gene>
    <name evidence="1" type="ORF">GOMPHAMPRED_006465</name>
</gene>
<dbReference type="EMBL" id="CAJPDQ010000041">
    <property type="protein sequence ID" value="CAF9931978.1"/>
    <property type="molecule type" value="Genomic_DNA"/>
</dbReference>
<evidence type="ECO:0000313" key="1">
    <source>
        <dbReference type="EMBL" id="CAF9931978.1"/>
    </source>
</evidence>
<sequence length="320" mass="36919">MLASRSRTLLAGIVILIFIIFYLQTSPSPTPKPTGRVKGFRVDAVVVQLKTEDTTWLKKYFPQWNHKIYVVDDPKAPLTVTKNKGRESMAYLTYIIDNYDSLPDFVLFLHSQRWQWHNDDPDYDGYGVLSRLQFPYIREAGFVNLRCAWVLGCPAEIRPLIDSSRKMDGDKVTAAYKQAYQTEFQVLFPGVTVPETIGAACCAQFTATREKIRERPMSDYIRYREWLLDTKLEDGVSGRILEYSWHMIFGKEAVHCPNAKECYCRLFGLCQLQCQEDQCGGRYTLPPYSTLPNGWPLIDWDSSPREFRGPLDKGEQNVRP</sequence>
<comment type="caution">
    <text evidence="1">The sequence shown here is derived from an EMBL/GenBank/DDBJ whole genome shotgun (WGS) entry which is preliminary data.</text>
</comment>
<dbReference type="Proteomes" id="UP000664169">
    <property type="component" value="Unassembled WGS sequence"/>
</dbReference>